<keyword evidence="2" id="KW-1185">Reference proteome</keyword>
<protein>
    <submittedName>
        <fullName evidence="1">Uncharacterized protein</fullName>
    </submittedName>
</protein>
<proteinExistence type="predicted"/>
<organism evidence="1 2">
    <name type="scientific">Thiorhodovibrio frisius</name>
    <dbReference type="NCBI Taxonomy" id="631362"/>
    <lineage>
        <taxon>Bacteria</taxon>
        <taxon>Pseudomonadati</taxon>
        <taxon>Pseudomonadota</taxon>
        <taxon>Gammaproteobacteria</taxon>
        <taxon>Chromatiales</taxon>
        <taxon>Chromatiaceae</taxon>
        <taxon>Thiorhodovibrio</taxon>
    </lineage>
</organism>
<sequence>HQLQTWFVGEEPGEQLDLFGFDDPMPF</sequence>
<reference evidence="2" key="1">
    <citation type="submission" date="2011-06" db="EMBL/GenBank/DDBJ databases">
        <authorList>
            <consortium name="US DOE Joint Genome Institute (JGI-PGF)"/>
            <person name="Lucas S."/>
            <person name="Han J."/>
            <person name="Lapidus A."/>
            <person name="Cheng J.-F."/>
            <person name="Goodwin L."/>
            <person name="Pitluck S."/>
            <person name="Peters L."/>
            <person name="Land M.L."/>
            <person name="Hauser L."/>
            <person name="Vogl K."/>
            <person name="Liu Z."/>
            <person name="Overmann J."/>
            <person name="Frigaard N.-U."/>
            <person name="Bryant D.A."/>
            <person name="Woyke T.J."/>
        </authorList>
    </citation>
    <scope>NUCLEOTIDE SEQUENCE [LARGE SCALE GENOMIC DNA]</scope>
    <source>
        <strain evidence="2">970</strain>
    </source>
</reference>
<evidence type="ECO:0000313" key="1">
    <source>
        <dbReference type="EMBL" id="EIC23778.1"/>
    </source>
</evidence>
<dbReference type="HOGENOM" id="CLU_3414003_0_0_6"/>
<accession>H8YVY7</accession>
<dbReference type="AlphaFoldDB" id="H8YVY7"/>
<evidence type="ECO:0000313" key="2">
    <source>
        <dbReference type="Proteomes" id="UP000002964"/>
    </source>
</evidence>
<gene>
    <name evidence="1" type="ORF">Thi970DRAFT_00289</name>
</gene>
<reference evidence="1 2" key="2">
    <citation type="submission" date="2011-11" db="EMBL/GenBank/DDBJ databases">
        <authorList>
            <consortium name="US DOE Joint Genome Institute"/>
            <person name="Lucas S."/>
            <person name="Han J."/>
            <person name="Lapidus A."/>
            <person name="Cheng J.-F."/>
            <person name="Goodwin L."/>
            <person name="Pitluck S."/>
            <person name="Peters L."/>
            <person name="Ovchinnikova G."/>
            <person name="Zhang X."/>
            <person name="Detter J.C."/>
            <person name="Han C."/>
            <person name="Tapia R."/>
            <person name="Land M."/>
            <person name="Hauser L."/>
            <person name="Kyrpides N."/>
            <person name="Ivanova N."/>
            <person name="Pagani I."/>
            <person name="Vogl K."/>
            <person name="Liu Z."/>
            <person name="Overmann J."/>
            <person name="Frigaard N.-U."/>
            <person name="Bryant D."/>
            <person name="Woyke T."/>
        </authorList>
    </citation>
    <scope>NUCLEOTIDE SEQUENCE [LARGE SCALE GENOMIC DNA]</scope>
    <source>
        <strain evidence="1 2">970</strain>
    </source>
</reference>
<dbReference type="Proteomes" id="UP000002964">
    <property type="component" value="Unassembled WGS sequence"/>
</dbReference>
<dbReference type="EMBL" id="JH603164">
    <property type="protein sequence ID" value="EIC23778.1"/>
    <property type="molecule type" value="Genomic_DNA"/>
</dbReference>
<feature type="non-terminal residue" evidence="1">
    <location>
        <position position="1"/>
    </location>
</feature>
<name>H8YVY7_9GAMM</name>